<accession>A0A9W6QLW0</accession>
<feature type="region of interest" description="Disordered" evidence="2">
    <location>
        <begin position="210"/>
        <end position="240"/>
    </location>
</feature>
<dbReference type="EMBL" id="BSSD01000005">
    <property type="protein sequence ID" value="GLW92828.1"/>
    <property type="molecule type" value="Genomic_DNA"/>
</dbReference>
<feature type="compositionally biased region" description="Polar residues" evidence="2">
    <location>
        <begin position="219"/>
        <end position="235"/>
    </location>
</feature>
<name>A0A9W6QLW0_9PSEU</name>
<dbReference type="RefSeq" id="WP_285611294.1">
    <property type="nucleotide sequence ID" value="NZ_BSSD01000005.1"/>
</dbReference>
<sequence>MTEEPARAPGYGQFPEYGQFVGFDSPRLLERDNWWVWDHHDLKHMVHKIDPGRIDATAHAWQGLGAKLVESFEDFSANLSKIVGVSWKGEAAERASATVNPYRTWAADMRASIDGTAGKLHEVAQAVRDTQAHLPEPVDFNWRRNMMAAMAGAAFGGGYGPLASASAAAAGIYDMRQQFNEREAALARARQVMLTYYTVPYVTVDNSVPAFPSPPGTRTGENPQESSSVYRSTPTDYRPQWTYDHRRPVLAAPSGHADYPAPSRYPSDYLPPSTHHATVSSGVVPSPVVPASSVPPNAVSPNVSLATPTAPTVPGATMPSAALAGGAVSAGGGWAYRPHNGPNATAGTGARDGSQRSGTVPPGQFGPTGSRASTTMSATAPRPGSAGLPAPMGAHGSSSGDEDTEHRNRYLTEIDKDEVFGAGQQAAPPVIGEQQ</sequence>
<dbReference type="SUPFAM" id="SSF140459">
    <property type="entry name" value="PE/PPE dimer-like"/>
    <property type="match status" value="1"/>
</dbReference>
<dbReference type="InterPro" id="IPR038332">
    <property type="entry name" value="PPE_sf"/>
</dbReference>
<dbReference type="AlphaFoldDB" id="A0A9W6QLW0"/>
<protein>
    <recommendedName>
        <fullName evidence="3">PPE domain-containing protein</fullName>
    </recommendedName>
</protein>
<proteinExistence type="inferred from homology"/>
<organism evidence="4 5">
    <name type="scientific">Actinokineospora globicatena</name>
    <dbReference type="NCBI Taxonomy" id="103729"/>
    <lineage>
        <taxon>Bacteria</taxon>
        <taxon>Bacillati</taxon>
        <taxon>Actinomycetota</taxon>
        <taxon>Actinomycetes</taxon>
        <taxon>Pseudonocardiales</taxon>
        <taxon>Pseudonocardiaceae</taxon>
        <taxon>Actinokineospora</taxon>
    </lineage>
</organism>
<comment type="caution">
    <text evidence="4">The sequence shown here is derived from an EMBL/GenBank/DDBJ whole genome shotgun (WGS) entry which is preliminary data.</text>
</comment>
<feature type="region of interest" description="Disordered" evidence="2">
    <location>
        <begin position="336"/>
        <end position="435"/>
    </location>
</feature>
<feature type="compositionally biased region" description="Basic and acidic residues" evidence="2">
    <location>
        <begin position="404"/>
        <end position="419"/>
    </location>
</feature>
<gene>
    <name evidence="4" type="ORF">Aglo03_36440</name>
</gene>
<dbReference type="Pfam" id="PF00823">
    <property type="entry name" value="PPE"/>
    <property type="match status" value="1"/>
</dbReference>
<dbReference type="Proteomes" id="UP001165042">
    <property type="component" value="Unassembled WGS sequence"/>
</dbReference>
<evidence type="ECO:0000259" key="3">
    <source>
        <dbReference type="Pfam" id="PF00823"/>
    </source>
</evidence>
<comment type="similarity">
    <text evidence="1">Belongs to the mycobacterial PPE family.</text>
</comment>
<reference evidence="4" key="1">
    <citation type="submission" date="2023-02" db="EMBL/GenBank/DDBJ databases">
        <title>Actinokineospora globicatena NBRC 15670.</title>
        <authorList>
            <person name="Ichikawa N."/>
            <person name="Sato H."/>
            <person name="Tonouchi N."/>
        </authorList>
    </citation>
    <scope>NUCLEOTIDE SEQUENCE</scope>
    <source>
        <strain evidence="4">NBRC 15670</strain>
    </source>
</reference>
<keyword evidence="5" id="KW-1185">Reference proteome</keyword>
<evidence type="ECO:0000256" key="2">
    <source>
        <dbReference type="SAM" id="MobiDB-lite"/>
    </source>
</evidence>
<dbReference type="Gene3D" id="1.20.1260.20">
    <property type="entry name" value="PPE superfamily"/>
    <property type="match status" value="1"/>
</dbReference>
<evidence type="ECO:0000313" key="4">
    <source>
        <dbReference type="EMBL" id="GLW92828.1"/>
    </source>
</evidence>
<evidence type="ECO:0000313" key="5">
    <source>
        <dbReference type="Proteomes" id="UP001165042"/>
    </source>
</evidence>
<evidence type="ECO:0000256" key="1">
    <source>
        <dbReference type="ARBA" id="ARBA00010652"/>
    </source>
</evidence>
<dbReference type="InterPro" id="IPR000030">
    <property type="entry name" value="PPE_dom"/>
</dbReference>
<feature type="domain" description="PPE" evidence="3">
    <location>
        <begin position="51"/>
        <end position="167"/>
    </location>
</feature>